<proteinExistence type="predicted"/>
<accession>A0ABZ0B886</accession>
<evidence type="ECO:0000313" key="2">
    <source>
        <dbReference type="Proteomes" id="UP001302249"/>
    </source>
</evidence>
<sequence length="181" mass="19749">MSEAAGSDGRVEPFCRCWHVIKEIDVARLVAGHHRLAALCHELEACADALPTLPSPTHSVALCRLLAATVVRREGDRGNFPEALAGKRDTGLLAPLLMARVGRLRLADAAYGQELIEALEDARHSQPVAGETLGYLLRCVFEGCRRTMDVEGLVVLHLASHRLTAEARMLLVESLRRRSAV</sequence>
<keyword evidence="2" id="KW-1185">Reference proteome</keyword>
<dbReference type="EMBL" id="CP135076">
    <property type="protein sequence ID" value="WNO53609.1"/>
    <property type="molecule type" value="Genomic_DNA"/>
</dbReference>
<organism evidence="1 2">
    <name type="scientific">Stakelama saccharophila</name>
    <dbReference type="NCBI Taxonomy" id="3075605"/>
    <lineage>
        <taxon>Bacteria</taxon>
        <taxon>Pseudomonadati</taxon>
        <taxon>Pseudomonadota</taxon>
        <taxon>Alphaproteobacteria</taxon>
        <taxon>Sphingomonadales</taxon>
        <taxon>Sphingomonadaceae</taxon>
        <taxon>Stakelama</taxon>
    </lineage>
</organism>
<dbReference type="RefSeq" id="WP_313915222.1">
    <property type="nucleotide sequence ID" value="NZ_CP135076.1"/>
</dbReference>
<reference evidence="1 2" key="1">
    <citation type="submission" date="2023-09" db="EMBL/GenBank/DDBJ databases">
        <authorList>
            <person name="Rey-Velasco X."/>
        </authorList>
    </citation>
    <scope>NUCLEOTIDE SEQUENCE [LARGE SCALE GENOMIC DNA]</scope>
    <source>
        <strain evidence="1 2">W311</strain>
    </source>
</reference>
<protein>
    <submittedName>
        <fullName evidence="1">Uncharacterized protein</fullName>
    </submittedName>
</protein>
<evidence type="ECO:0000313" key="1">
    <source>
        <dbReference type="EMBL" id="WNO53609.1"/>
    </source>
</evidence>
<dbReference type="Proteomes" id="UP001302249">
    <property type="component" value="Chromosome"/>
</dbReference>
<name>A0ABZ0B886_9SPHN</name>
<gene>
    <name evidence="1" type="ORF">RPR59_14410</name>
</gene>